<protein>
    <submittedName>
        <fullName evidence="3">FBXO28</fullName>
    </submittedName>
</protein>
<feature type="region of interest" description="Disordered" evidence="2">
    <location>
        <begin position="186"/>
        <end position="208"/>
    </location>
</feature>
<keyword evidence="4" id="KW-1185">Reference proteome</keyword>
<evidence type="ECO:0000313" key="4">
    <source>
        <dbReference type="Proteomes" id="UP001235939"/>
    </source>
</evidence>
<gene>
    <name evidence="3" type="ORF">LAZ67_6002173</name>
</gene>
<dbReference type="InterPro" id="IPR039719">
    <property type="entry name" value="FBXO28"/>
</dbReference>
<evidence type="ECO:0000313" key="3">
    <source>
        <dbReference type="EMBL" id="UYV69050.1"/>
    </source>
</evidence>
<reference evidence="3 4" key="1">
    <citation type="submission" date="2022-01" db="EMBL/GenBank/DDBJ databases">
        <title>A chromosomal length assembly of Cordylochernes scorpioides.</title>
        <authorList>
            <person name="Zeh D."/>
            <person name="Zeh J."/>
        </authorList>
    </citation>
    <scope>NUCLEOTIDE SEQUENCE [LARGE SCALE GENOMIC DNA]</scope>
    <source>
        <strain evidence="3">IN4F17</strain>
        <tissue evidence="3">Whole Body</tissue>
    </source>
</reference>
<dbReference type="PANTHER" id="PTHR13252">
    <property type="entry name" value="F-BOX ONLY PROTEIN 28"/>
    <property type="match status" value="1"/>
</dbReference>
<feature type="coiled-coil region" evidence="1">
    <location>
        <begin position="233"/>
        <end position="260"/>
    </location>
</feature>
<evidence type="ECO:0000256" key="1">
    <source>
        <dbReference type="SAM" id="Coils"/>
    </source>
</evidence>
<dbReference type="PANTHER" id="PTHR13252:SF9">
    <property type="entry name" value="F-BOX ONLY PROTEIN 28"/>
    <property type="match status" value="1"/>
</dbReference>
<keyword evidence="1" id="KW-0175">Coiled coil</keyword>
<sequence>MKLVAYDWLEVGTSEHGRIIAECRIGVCRALDAACQRTLNLGFLRAERAHATCLRSVKSRLPRRESERKYHHLARHCEILTAMETRLSLLAMTFMKYIDMNLCCFIPGKHDVTHNMTGLSSLQPELWQVIDEIYRVLKVVQGSETPPRAHEILQELRDISSMAMEHFDEHIVPRLKLHLGSKSLCQTTTASSTGNSETRPPMASTSPSLLSPVHLMQAKMCSGAVGLFFLRQLAEYAARLTEQEGKVADLTRKLFESERRFSEVLQAITPNKRPHSPEPDNTSAKRLKPAQD</sequence>
<accession>A0ABY6KNA3</accession>
<evidence type="ECO:0000256" key="2">
    <source>
        <dbReference type="SAM" id="MobiDB-lite"/>
    </source>
</evidence>
<proteinExistence type="predicted"/>
<dbReference type="Proteomes" id="UP001235939">
    <property type="component" value="Chromosome 06"/>
</dbReference>
<feature type="region of interest" description="Disordered" evidence="2">
    <location>
        <begin position="264"/>
        <end position="292"/>
    </location>
</feature>
<dbReference type="EMBL" id="CP092868">
    <property type="protein sequence ID" value="UYV69050.1"/>
    <property type="molecule type" value="Genomic_DNA"/>
</dbReference>
<name>A0ABY6KNA3_9ARAC</name>
<organism evidence="3 4">
    <name type="scientific">Cordylochernes scorpioides</name>
    <dbReference type="NCBI Taxonomy" id="51811"/>
    <lineage>
        <taxon>Eukaryota</taxon>
        <taxon>Metazoa</taxon>
        <taxon>Ecdysozoa</taxon>
        <taxon>Arthropoda</taxon>
        <taxon>Chelicerata</taxon>
        <taxon>Arachnida</taxon>
        <taxon>Pseudoscorpiones</taxon>
        <taxon>Cheliferoidea</taxon>
        <taxon>Chernetidae</taxon>
        <taxon>Cordylochernes</taxon>
    </lineage>
</organism>